<proteinExistence type="predicted"/>
<dbReference type="Proteomes" id="UP000004358">
    <property type="component" value="Unassembled WGS sequence"/>
</dbReference>
<dbReference type="AlphaFoldDB" id="A3ZPJ8"/>
<evidence type="ECO:0000313" key="2">
    <source>
        <dbReference type="Proteomes" id="UP000004358"/>
    </source>
</evidence>
<organism evidence="1 2">
    <name type="scientific">Blastopirellula marina DSM 3645</name>
    <dbReference type="NCBI Taxonomy" id="314230"/>
    <lineage>
        <taxon>Bacteria</taxon>
        <taxon>Pseudomonadati</taxon>
        <taxon>Planctomycetota</taxon>
        <taxon>Planctomycetia</taxon>
        <taxon>Pirellulales</taxon>
        <taxon>Pirellulaceae</taxon>
        <taxon>Blastopirellula</taxon>
    </lineage>
</organism>
<comment type="caution">
    <text evidence="1">The sequence shown here is derived from an EMBL/GenBank/DDBJ whole genome shotgun (WGS) entry which is preliminary data.</text>
</comment>
<name>A3ZPJ8_9BACT</name>
<sequence length="117" mass="13243">MSFIPEEVLVDHHIDRLIVDFAFVQNRVDLGHKESPFEIEFVQLQHKRRSTEPLPRVGLVTLESVTSLLDAQPTQLVIQVIRFSTRVSDRLQDLKSPPNAGVSVVDGCFVHSLSKLE</sequence>
<evidence type="ECO:0000313" key="1">
    <source>
        <dbReference type="EMBL" id="EAQ81676.1"/>
    </source>
</evidence>
<protein>
    <submittedName>
        <fullName evidence="1">Uncharacterized protein</fullName>
    </submittedName>
</protein>
<dbReference type="EMBL" id="AANZ01000004">
    <property type="protein sequence ID" value="EAQ81676.1"/>
    <property type="molecule type" value="Genomic_DNA"/>
</dbReference>
<accession>A3ZPJ8</accession>
<reference evidence="1 2" key="1">
    <citation type="submission" date="2006-02" db="EMBL/GenBank/DDBJ databases">
        <authorList>
            <person name="Amann R."/>
            <person name="Ferriera S."/>
            <person name="Johnson J."/>
            <person name="Kravitz S."/>
            <person name="Halpern A."/>
            <person name="Remington K."/>
            <person name="Beeson K."/>
            <person name="Tran B."/>
            <person name="Rogers Y.-H."/>
            <person name="Friedman R."/>
            <person name="Venter J.C."/>
        </authorList>
    </citation>
    <scope>NUCLEOTIDE SEQUENCE [LARGE SCALE GENOMIC DNA]</scope>
    <source>
        <strain evidence="1 2">DSM 3645</strain>
    </source>
</reference>
<dbReference type="HOGENOM" id="CLU_2080188_0_0_0"/>
<gene>
    <name evidence="1" type="ORF">DSM3645_28882</name>
</gene>